<organism evidence="2 3">
    <name type="scientific">Gigaspora margarita</name>
    <dbReference type="NCBI Taxonomy" id="4874"/>
    <lineage>
        <taxon>Eukaryota</taxon>
        <taxon>Fungi</taxon>
        <taxon>Fungi incertae sedis</taxon>
        <taxon>Mucoromycota</taxon>
        <taxon>Glomeromycotina</taxon>
        <taxon>Glomeromycetes</taxon>
        <taxon>Diversisporales</taxon>
        <taxon>Gigasporaceae</taxon>
        <taxon>Gigaspora</taxon>
    </lineage>
</organism>
<evidence type="ECO:0000313" key="3">
    <source>
        <dbReference type="Proteomes" id="UP000789901"/>
    </source>
</evidence>
<accession>A0ABN7VYB3</accession>
<keyword evidence="3" id="KW-1185">Reference proteome</keyword>
<reference evidence="2 3" key="1">
    <citation type="submission" date="2021-06" db="EMBL/GenBank/DDBJ databases">
        <authorList>
            <person name="Kallberg Y."/>
            <person name="Tangrot J."/>
            <person name="Rosling A."/>
        </authorList>
    </citation>
    <scope>NUCLEOTIDE SEQUENCE [LARGE SCALE GENOMIC DNA]</scope>
    <source>
        <strain evidence="2 3">120-4 pot B 10/14</strain>
    </source>
</reference>
<dbReference type="Proteomes" id="UP000789901">
    <property type="component" value="Unassembled WGS sequence"/>
</dbReference>
<comment type="caution">
    <text evidence="2">The sequence shown here is derived from an EMBL/GenBank/DDBJ whole genome shotgun (WGS) entry which is preliminary data.</text>
</comment>
<proteinExistence type="predicted"/>
<feature type="region of interest" description="Disordered" evidence="1">
    <location>
        <begin position="20"/>
        <end position="47"/>
    </location>
</feature>
<sequence>MKVNVTTKRKVVSKANIAPEANDVTLEDNDVSPEANNVLPEALSDGG</sequence>
<feature type="non-terminal residue" evidence="2">
    <location>
        <position position="47"/>
    </location>
</feature>
<name>A0ABN7VYB3_GIGMA</name>
<evidence type="ECO:0000313" key="2">
    <source>
        <dbReference type="EMBL" id="CAG8805835.1"/>
    </source>
</evidence>
<evidence type="ECO:0000256" key="1">
    <source>
        <dbReference type="SAM" id="MobiDB-lite"/>
    </source>
</evidence>
<protein>
    <submittedName>
        <fullName evidence="2">27489_t:CDS:1</fullName>
    </submittedName>
</protein>
<dbReference type="EMBL" id="CAJVQB010025213">
    <property type="protein sequence ID" value="CAG8805835.1"/>
    <property type="molecule type" value="Genomic_DNA"/>
</dbReference>
<gene>
    <name evidence="2" type="ORF">GMARGA_LOCUS24171</name>
</gene>